<evidence type="ECO:0000313" key="19">
    <source>
        <dbReference type="EMBL" id="QEL11715.1"/>
    </source>
</evidence>
<evidence type="ECO:0000256" key="5">
    <source>
        <dbReference type="ARBA" id="ARBA00004496"/>
    </source>
</evidence>
<dbReference type="GO" id="GO:0005737">
    <property type="term" value="C:cytoplasm"/>
    <property type="evidence" value="ECO:0007669"/>
    <property type="project" value="UniProtKB-SubCell"/>
</dbReference>
<dbReference type="InterPro" id="IPR036637">
    <property type="entry name" value="Phosphohistidine_dom_sf"/>
</dbReference>
<dbReference type="InterPro" id="IPR006318">
    <property type="entry name" value="PTS_EI-like"/>
</dbReference>
<dbReference type="Pfam" id="PF03610">
    <property type="entry name" value="EIIA-man"/>
    <property type="match status" value="1"/>
</dbReference>
<dbReference type="GO" id="GO:0016020">
    <property type="term" value="C:membrane"/>
    <property type="evidence" value="ECO:0007669"/>
    <property type="project" value="InterPro"/>
</dbReference>
<keyword evidence="11" id="KW-0598">Phosphotransferase system</keyword>
<dbReference type="Gene3D" id="3.50.30.10">
    <property type="entry name" value="Phosphohistidine domain"/>
    <property type="match status" value="1"/>
</dbReference>
<dbReference type="GO" id="GO:0008965">
    <property type="term" value="F:phosphoenolpyruvate-protein phosphotransferase activity"/>
    <property type="evidence" value="ECO:0007669"/>
    <property type="project" value="UniProtKB-EC"/>
</dbReference>
<accession>A0A5C1A446</accession>
<keyword evidence="13" id="KW-0418">Kinase</keyword>
<dbReference type="InterPro" id="IPR000032">
    <property type="entry name" value="HPr-like"/>
</dbReference>
<comment type="subcellular location">
    <subcellularLocation>
        <location evidence="5">Cytoplasm</location>
    </subcellularLocation>
</comment>
<name>A0A5C1A446_9GAMM</name>
<keyword evidence="8" id="KW-0963">Cytoplasm</keyword>
<dbReference type="SUPFAM" id="SSF47831">
    <property type="entry name" value="Enzyme I of the PEP:sugar phosphotransferase system HPr-binding (sub)domain"/>
    <property type="match status" value="1"/>
</dbReference>
<dbReference type="SUPFAM" id="SSF53062">
    <property type="entry name" value="PTS system fructose IIA component-like"/>
    <property type="match status" value="1"/>
</dbReference>
<organism evidence="19 20">
    <name type="scientific">Kushneria phosphatilytica</name>
    <dbReference type="NCBI Taxonomy" id="657387"/>
    <lineage>
        <taxon>Bacteria</taxon>
        <taxon>Pseudomonadati</taxon>
        <taxon>Pseudomonadota</taxon>
        <taxon>Gammaproteobacteria</taxon>
        <taxon>Oceanospirillales</taxon>
        <taxon>Halomonadaceae</taxon>
        <taxon>Kushneria</taxon>
    </lineage>
</organism>
<gene>
    <name evidence="19" type="primary">ptsP</name>
    <name evidence="19" type="ORF">FY550_11580</name>
</gene>
<evidence type="ECO:0000256" key="3">
    <source>
        <dbReference type="ARBA" id="ARBA00001946"/>
    </source>
</evidence>
<dbReference type="Gene3D" id="3.30.1340.10">
    <property type="entry name" value="HPr-like"/>
    <property type="match status" value="1"/>
</dbReference>
<dbReference type="CDD" id="cd00367">
    <property type="entry name" value="PTS-HPr_like"/>
    <property type="match status" value="1"/>
</dbReference>
<dbReference type="InterPro" id="IPR012844">
    <property type="entry name" value="DhaM_N"/>
</dbReference>
<comment type="cofactor">
    <cofactor evidence="3">
        <name>Mg(2+)</name>
        <dbReference type="ChEBI" id="CHEBI:18420"/>
    </cofactor>
</comment>
<dbReference type="InterPro" id="IPR023151">
    <property type="entry name" value="PEP_util_CS"/>
</dbReference>
<protein>
    <submittedName>
        <fullName evidence="19">Phosphoenolpyruvate--protein phosphotransferase</fullName>
        <ecNumber evidence="19">2.7.3.9</ecNumber>
    </submittedName>
</protein>
<dbReference type="SUPFAM" id="SSF52009">
    <property type="entry name" value="Phosphohistidine domain"/>
    <property type="match status" value="1"/>
</dbReference>
<feature type="coiled-coil region" evidence="16">
    <location>
        <begin position="355"/>
        <end position="382"/>
    </location>
</feature>
<proteinExistence type="inferred from homology"/>
<evidence type="ECO:0000256" key="12">
    <source>
        <dbReference type="ARBA" id="ARBA00022723"/>
    </source>
</evidence>
<dbReference type="PANTHER" id="PTHR46244:SF6">
    <property type="entry name" value="PHOSPHOENOLPYRUVATE-PROTEIN PHOSPHOTRANSFERASE"/>
    <property type="match status" value="1"/>
</dbReference>
<dbReference type="InterPro" id="IPR036662">
    <property type="entry name" value="PTS_EIIA_man-typ_sf"/>
</dbReference>
<evidence type="ECO:0000256" key="13">
    <source>
        <dbReference type="ARBA" id="ARBA00022777"/>
    </source>
</evidence>
<dbReference type="PRINTS" id="PR01736">
    <property type="entry name" value="PHPHTRNFRASE"/>
</dbReference>
<evidence type="ECO:0000259" key="18">
    <source>
        <dbReference type="PROSITE" id="PS51350"/>
    </source>
</evidence>
<dbReference type="GO" id="GO:0046872">
    <property type="term" value="F:metal ion binding"/>
    <property type="evidence" value="ECO:0007669"/>
    <property type="project" value="UniProtKB-KW"/>
</dbReference>
<comment type="function">
    <text evidence="4">Component of the dihydroxyacetone kinase complex, which is responsible for the phosphoenolpyruvate (PEP)-dependent phosphorylation of dihydroxyacetone. DhaM serves as the phosphoryl donor. Is phosphorylated by phosphoenolpyruvate in an EI- and HPr-dependent reaction, and a phosphorelay system on histidine residues finally leads to phosphoryl transfer to DhaL and dihydroxyacetone.</text>
</comment>
<dbReference type="EC" id="2.7.3.9" evidence="19"/>
<dbReference type="GO" id="GO:0009401">
    <property type="term" value="P:phosphoenolpyruvate-dependent sugar phosphotransferase system"/>
    <property type="evidence" value="ECO:0007669"/>
    <property type="project" value="UniProtKB-KW"/>
</dbReference>
<comment type="catalytic activity">
    <reaction evidence="1">
        <text>L-histidyl-[protein] + phosphoenolpyruvate = N(pros)-phospho-L-histidyl-[protein] + pyruvate</text>
        <dbReference type="Rhea" id="RHEA:23880"/>
        <dbReference type="Rhea" id="RHEA-COMP:9745"/>
        <dbReference type="Rhea" id="RHEA-COMP:9746"/>
        <dbReference type="ChEBI" id="CHEBI:15361"/>
        <dbReference type="ChEBI" id="CHEBI:29979"/>
        <dbReference type="ChEBI" id="CHEBI:58702"/>
        <dbReference type="ChEBI" id="CHEBI:64837"/>
        <dbReference type="EC" id="2.7.3.9"/>
    </reaction>
</comment>
<keyword evidence="14" id="KW-0460">Magnesium</keyword>
<dbReference type="InterPro" id="IPR000121">
    <property type="entry name" value="PEP_util_C"/>
</dbReference>
<dbReference type="RefSeq" id="WP_149054544.1">
    <property type="nucleotide sequence ID" value="NZ_CP043420.1"/>
</dbReference>
<keyword evidence="10 19" id="KW-0808">Transferase</keyword>
<dbReference type="Gene3D" id="3.20.20.60">
    <property type="entry name" value="Phosphoenolpyruvate-binding domains"/>
    <property type="match status" value="1"/>
</dbReference>
<dbReference type="InterPro" id="IPR001020">
    <property type="entry name" value="PTS_HPr_His_P_site"/>
</dbReference>
<evidence type="ECO:0000259" key="17">
    <source>
        <dbReference type="PROSITE" id="PS51096"/>
    </source>
</evidence>
<evidence type="ECO:0000256" key="9">
    <source>
        <dbReference type="ARBA" id="ARBA00022597"/>
    </source>
</evidence>
<dbReference type="PROSITE" id="PS00742">
    <property type="entry name" value="PEP_ENZYMES_2"/>
    <property type="match status" value="1"/>
</dbReference>
<feature type="domain" description="PTS EIIA type-4" evidence="17">
    <location>
        <begin position="1"/>
        <end position="141"/>
    </location>
</feature>
<comment type="catalytic activity">
    <reaction evidence="2">
        <text>dihydroxyacetone + phosphoenolpyruvate = dihydroxyacetone phosphate + pyruvate</text>
        <dbReference type="Rhea" id="RHEA:18381"/>
        <dbReference type="ChEBI" id="CHEBI:15361"/>
        <dbReference type="ChEBI" id="CHEBI:16016"/>
        <dbReference type="ChEBI" id="CHEBI:57642"/>
        <dbReference type="ChEBI" id="CHEBI:58702"/>
        <dbReference type="EC" id="2.7.1.121"/>
    </reaction>
</comment>
<evidence type="ECO:0000256" key="6">
    <source>
        <dbReference type="ARBA" id="ARBA00007837"/>
    </source>
</evidence>
<evidence type="ECO:0000313" key="20">
    <source>
        <dbReference type="Proteomes" id="UP000322553"/>
    </source>
</evidence>
<evidence type="ECO:0000256" key="10">
    <source>
        <dbReference type="ARBA" id="ARBA00022679"/>
    </source>
</evidence>
<dbReference type="InterPro" id="IPR050499">
    <property type="entry name" value="PEP-utilizing_PTS_enzyme"/>
</dbReference>
<dbReference type="Pfam" id="PF00381">
    <property type="entry name" value="PTS-HPr"/>
    <property type="match status" value="1"/>
</dbReference>
<keyword evidence="12" id="KW-0479">Metal-binding</keyword>
<dbReference type="InterPro" id="IPR008279">
    <property type="entry name" value="PEP-util_enz_mobile_dom"/>
</dbReference>
<dbReference type="InterPro" id="IPR008731">
    <property type="entry name" value="PTS_EIN"/>
</dbReference>
<dbReference type="Pfam" id="PF02896">
    <property type="entry name" value="PEP-utilizers_C"/>
    <property type="match status" value="1"/>
</dbReference>
<keyword evidence="9" id="KW-0762">Sugar transport</keyword>
<evidence type="ECO:0000256" key="4">
    <source>
        <dbReference type="ARBA" id="ARBA00002788"/>
    </source>
</evidence>
<keyword evidence="16" id="KW-0175">Coiled coil</keyword>
<dbReference type="SUPFAM" id="SSF55594">
    <property type="entry name" value="HPr-like"/>
    <property type="match status" value="1"/>
</dbReference>
<sequence length="832" mass="89899">MIGIVIVSHSRRLAEGLKELAEAMSQVQVPIAAAGGVDDPEHPLGTDGMRVLEAIREVLSDEGALVFADIGSARLSAEMAIELLEADEQAKVHFCEAPLVEGVLAAAVQIAAGSDSITVMREARQAGAMLAETPEATGGGVEREFTIRNRLGLHARPAALLVRTMGAFEGDIRLENLSRGKQPVSAKSINGIMLSDVSGGDSVRVTAPADKAEAVFTAMQRLIDDNFGDPEDAAVESASSSGSAEEMAILPQTRAGALVGVAIAPGFALGPLHHVQQALLKIEPVRVEDPAVEIERLDRALIDAEAELNTLLQNPDISPGDAERQIFMAHITYLHDQEIITEVRERIRRESICAAAIWQQTLSALADRYAALEDRLLQARAIDVIDVGQRVLRFLTDTRTAPRYPTEPAVLAFQELHPSDVAALADSPALGICTAYGGKTSHAGILASGLSIPVIFSLGEALNAVPEGQQVMLDGGAARLLQAPDSEAVAAMEQARLDWQARRNEAEAARLLTAETRDGHRVQVAANMTSADELPMIAHSGAEEIGLLRTEFLYMGRDTAPDEEEQYEIYRRIVRGLEGRPLTIRTADIGGDKPVPYMKRPKEMNPNLGWRGLRYSLDEPALFETQLAAILRASADGPVRIMFPMVSTLSETRAARERVNKVMERLRRAGKPFDEQLQIGIMIEVPAAVELAPRLASEVDFFSIGTNDLTQYVMAADRANPKLQKLSDPFHPAVLRMIARTIEAAHEANIRVGMCGAMAGNPQAIPILVGLGLDEFSMPARDIAEFKLVTRRLSHSTCRLLATAVIRLDSSKAVHERVMSFLAQLEQDTSAS</sequence>
<dbReference type="SUPFAM" id="SSF51621">
    <property type="entry name" value="Phosphoenolpyruvate/pyruvate domain"/>
    <property type="match status" value="1"/>
</dbReference>
<comment type="similarity">
    <text evidence="6">Belongs to the PEP-utilizing enzyme family.</text>
</comment>
<evidence type="ECO:0000256" key="2">
    <source>
        <dbReference type="ARBA" id="ARBA00001113"/>
    </source>
</evidence>
<dbReference type="InterPro" id="IPR040442">
    <property type="entry name" value="Pyrv_kinase-like_dom_sf"/>
</dbReference>
<dbReference type="PROSITE" id="PS51096">
    <property type="entry name" value="PTS_EIIA_TYPE_4"/>
    <property type="match status" value="1"/>
</dbReference>
<dbReference type="Gene3D" id="3.40.50.510">
    <property type="entry name" value="Phosphotransferase system, mannose-type IIA component"/>
    <property type="match status" value="1"/>
</dbReference>
<dbReference type="Pfam" id="PF05524">
    <property type="entry name" value="PEP-utilisers_N"/>
    <property type="match status" value="1"/>
</dbReference>
<evidence type="ECO:0000256" key="16">
    <source>
        <dbReference type="SAM" id="Coils"/>
    </source>
</evidence>
<evidence type="ECO:0000256" key="8">
    <source>
        <dbReference type="ARBA" id="ARBA00022490"/>
    </source>
</evidence>
<dbReference type="Proteomes" id="UP000322553">
    <property type="component" value="Chromosome"/>
</dbReference>
<dbReference type="InterPro" id="IPR035895">
    <property type="entry name" value="HPr-like_sf"/>
</dbReference>
<keyword evidence="7" id="KW-0813">Transport</keyword>
<dbReference type="Gene3D" id="1.10.274.10">
    <property type="entry name" value="PtsI, HPr-binding domain"/>
    <property type="match status" value="1"/>
</dbReference>
<dbReference type="NCBIfam" id="TIGR02364">
    <property type="entry name" value="dha_pts"/>
    <property type="match status" value="1"/>
</dbReference>
<dbReference type="InterPro" id="IPR015813">
    <property type="entry name" value="Pyrv/PenolPyrv_kinase-like_dom"/>
</dbReference>
<dbReference type="Pfam" id="PF00391">
    <property type="entry name" value="PEP-utilizers"/>
    <property type="match status" value="1"/>
</dbReference>
<dbReference type="GO" id="GO:0047324">
    <property type="term" value="F:phosphoenolpyruvate-glycerone phosphotransferase activity"/>
    <property type="evidence" value="ECO:0007669"/>
    <property type="project" value="UniProtKB-EC"/>
</dbReference>
<comment type="subunit">
    <text evidence="15">Homodimer. The dihydroxyacetone kinase complex is composed of a homodimer of DhaM, a homodimer of DhaK and the subunit DhaL.</text>
</comment>
<dbReference type="InterPro" id="IPR036618">
    <property type="entry name" value="PtsI_HPr-bd_sf"/>
</dbReference>
<evidence type="ECO:0000256" key="11">
    <source>
        <dbReference type="ARBA" id="ARBA00022683"/>
    </source>
</evidence>
<dbReference type="InterPro" id="IPR004701">
    <property type="entry name" value="PTS_EIIA_man-typ"/>
</dbReference>
<evidence type="ECO:0000256" key="1">
    <source>
        <dbReference type="ARBA" id="ARBA00000683"/>
    </source>
</evidence>
<keyword evidence="20" id="KW-1185">Reference proteome</keyword>
<evidence type="ECO:0000256" key="15">
    <source>
        <dbReference type="ARBA" id="ARBA00046577"/>
    </source>
</evidence>
<dbReference type="KEGG" id="kuy:FY550_11580"/>
<feature type="domain" description="HPr" evidence="18">
    <location>
        <begin position="140"/>
        <end position="230"/>
    </location>
</feature>
<dbReference type="NCBIfam" id="TIGR01003">
    <property type="entry name" value="PTS_HPr_family"/>
    <property type="match status" value="1"/>
</dbReference>
<reference evidence="19 20" key="1">
    <citation type="submission" date="2019-08" db="EMBL/GenBank/DDBJ databases">
        <title>Complete genome sequence of Kushneria sp. YCWA18, a halophilic phosphate-solubilizing bacterium isolated from Daqiao saltern in China.</title>
        <authorList>
            <person name="Du G.-X."/>
            <person name="Qu L.-Y."/>
        </authorList>
    </citation>
    <scope>NUCLEOTIDE SEQUENCE [LARGE SCALE GENOMIC DNA]</scope>
    <source>
        <strain evidence="19 20">YCWA18</strain>
    </source>
</reference>
<dbReference type="AlphaFoldDB" id="A0A5C1A446"/>
<keyword evidence="19" id="KW-0670">Pyruvate</keyword>
<dbReference type="PANTHER" id="PTHR46244">
    <property type="entry name" value="PHOSPHOENOLPYRUVATE-PROTEIN PHOSPHOTRANSFERASE"/>
    <property type="match status" value="1"/>
</dbReference>
<evidence type="ECO:0000256" key="14">
    <source>
        <dbReference type="ARBA" id="ARBA00022842"/>
    </source>
</evidence>
<evidence type="ECO:0000256" key="7">
    <source>
        <dbReference type="ARBA" id="ARBA00022448"/>
    </source>
</evidence>
<dbReference type="EMBL" id="CP043420">
    <property type="protein sequence ID" value="QEL11715.1"/>
    <property type="molecule type" value="Genomic_DNA"/>
</dbReference>
<dbReference type="NCBIfam" id="TIGR01417">
    <property type="entry name" value="PTS_I_fam"/>
    <property type="match status" value="1"/>
</dbReference>
<dbReference type="PROSITE" id="PS00369">
    <property type="entry name" value="PTS_HPR_HIS"/>
    <property type="match status" value="1"/>
</dbReference>
<dbReference type="PROSITE" id="PS51350">
    <property type="entry name" value="PTS_HPR_DOM"/>
    <property type="match status" value="1"/>
</dbReference>